<comment type="subcellular location">
    <subcellularLocation>
        <location evidence="1">Cell membrane</location>
        <topology evidence="1">Single-pass membrane protein</topology>
    </subcellularLocation>
</comment>
<keyword evidence="3 7" id="KW-0812">Transmembrane</keyword>
<feature type="transmembrane region" description="Helical" evidence="7">
    <location>
        <begin position="41"/>
        <end position="64"/>
    </location>
</feature>
<evidence type="ECO:0000256" key="1">
    <source>
        <dbReference type="ARBA" id="ARBA00004162"/>
    </source>
</evidence>
<organism evidence="9 10">
    <name type="scientific">Streptosporangium sandarakinum</name>
    <dbReference type="NCBI Taxonomy" id="1260955"/>
    <lineage>
        <taxon>Bacteria</taxon>
        <taxon>Bacillati</taxon>
        <taxon>Actinomycetota</taxon>
        <taxon>Actinomycetes</taxon>
        <taxon>Streptosporangiales</taxon>
        <taxon>Streptosporangiaceae</taxon>
        <taxon>Streptosporangium</taxon>
    </lineage>
</organism>
<comment type="caution">
    <text evidence="9">The sequence shown here is derived from an EMBL/GenBank/DDBJ whole genome shotgun (WGS) entry which is preliminary data.</text>
</comment>
<proteinExistence type="predicted"/>
<evidence type="ECO:0000313" key="10">
    <source>
        <dbReference type="Proteomes" id="UP000576393"/>
    </source>
</evidence>
<evidence type="ECO:0000256" key="4">
    <source>
        <dbReference type="ARBA" id="ARBA00022989"/>
    </source>
</evidence>
<reference evidence="9 10" key="1">
    <citation type="submission" date="2020-07" db="EMBL/GenBank/DDBJ databases">
        <title>Sequencing the genomes of 1000 actinobacteria strains.</title>
        <authorList>
            <person name="Klenk H.-P."/>
        </authorList>
    </citation>
    <scope>NUCLEOTIDE SEQUENCE [LARGE SCALE GENOMIC DNA]</scope>
    <source>
        <strain evidence="9 10">DSM 45763</strain>
    </source>
</reference>
<keyword evidence="4 7" id="KW-1133">Transmembrane helix</keyword>
<evidence type="ECO:0000256" key="3">
    <source>
        <dbReference type="ARBA" id="ARBA00022692"/>
    </source>
</evidence>
<evidence type="ECO:0000256" key="7">
    <source>
        <dbReference type="SAM" id="Phobius"/>
    </source>
</evidence>
<dbReference type="InterPro" id="IPR007168">
    <property type="entry name" value="Phageshock_PspC_N"/>
</dbReference>
<evidence type="ECO:0000256" key="5">
    <source>
        <dbReference type="ARBA" id="ARBA00023136"/>
    </source>
</evidence>
<dbReference type="AlphaFoldDB" id="A0A852V5A5"/>
<evidence type="ECO:0000256" key="2">
    <source>
        <dbReference type="ARBA" id="ARBA00022475"/>
    </source>
</evidence>
<gene>
    <name evidence="9" type="ORF">HDA43_003650</name>
</gene>
<keyword evidence="2" id="KW-1003">Cell membrane</keyword>
<evidence type="ECO:0000256" key="6">
    <source>
        <dbReference type="SAM" id="MobiDB-lite"/>
    </source>
</evidence>
<dbReference type="Pfam" id="PF04024">
    <property type="entry name" value="PspC"/>
    <property type="match status" value="1"/>
</dbReference>
<protein>
    <submittedName>
        <fullName evidence="9">Phage shock protein PspC (Stress-responsive transcriptional regulator)</fullName>
    </submittedName>
</protein>
<evidence type="ECO:0000259" key="8">
    <source>
        <dbReference type="Pfam" id="PF04024"/>
    </source>
</evidence>
<dbReference type="GO" id="GO:0005886">
    <property type="term" value="C:plasma membrane"/>
    <property type="evidence" value="ECO:0007669"/>
    <property type="project" value="UniProtKB-SubCell"/>
</dbReference>
<accession>A0A852V5A5</accession>
<keyword evidence="10" id="KW-1185">Reference proteome</keyword>
<dbReference type="InterPro" id="IPR052027">
    <property type="entry name" value="PspC"/>
</dbReference>
<feature type="region of interest" description="Disordered" evidence="6">
    <location>
        <begin position="98"/>
        <end position="168"/>
    </location>
</feature>
<dbReference type="EMBL" id="JACCCO010000001">
    <property type="protein sequence ID" value="NYF41491.1"/>
    <property type="molecule type" value="Genomic_DNA"/>
</dbReference>
<name>A0A852V5A5_9ACTN</name>
<dbReference type="PANTHER" id="PTHR33885">
    <property type="entry name" value="PHAGE SHOCK PROTEIN C"/>
    <property type="match status" value="1"/>
</dbReference>
<feature type="domain" description="Phage shock protein PspC N-terminal" evidence="8">
    <location>
        <begin position="10"/>
        <end position="67"/>
    </location>
</feature>
<evidence type="ECO:0000313" key="9">
    <source>
        <dbReference type="EMBL" id="NYF41491.1"/>
    </source>
</evidence>
<sequence>MEENDFSGVKRLYRTRDGRIVAGVASGIGRYVGIDANVVRVIIAGTTFFGGLGAGVYLVGWLLMPSETTGTSVLERLIDKHKDDPVWQDAKVKAREGWAKAEHWARTTGQNRPQGHPGQGHPGYADPTPYYSGPAAPQDAYATPTTPATGDVHSAPTAPPRRGDEPRA</sequence>
<dbReference type="PANTHER" id="PTHR33885:SF3">
    <property type="entry name" value="PHAGE SHOCK PROTEIN C"/>
    <property type="match status" value="1"/>
</dbReference>
<dbReference type="RefSeq" id="WP_218911768.1">
    <property type="nucleotide sequence ID" value="NZ_JACCCO010000001.1"/>
</dbReference>
<dbReference type="Proteomes" id="UP000576393">
    <property type="component" value="Unassembled WGS sequence"/>
</dbReference>
<keyword evidence="5 7" id="KW-0472">Membrane</keyword>